<proteinExistence type="predicted"/>
<protein>
    <submittedName>
        <fullName evidence="1">Uncharacterized protein</fullName>
    </submittedName>
</protein>
<reference evidence="1" key="2">
    <citation type="journal article" date="2020" name="Nat. Commun.">
        <title>Large-scale genome sequencing of mycorrhizal fungi provides insights into the early evolution of symbiotic traits.</title>
        <authorList>
            <person name="Miyauchi S."/>
            <person name="Kiss E."/>
            <person name="Kuo A."/>
            <person name="Drula E."/>
            <person name="Kohler A."/>
            <person name="Sanchez-Garcia M."/>
            <person name="Morin E."/>
            <person name="Andreopoulos B."/>
            <person name="Barry K.W."/>
            <person name="Bonito G."/>
            <person name="Buee M."/>
            <person name="Carver A."/>
            <person name="Chen C."/>
            <person name="Cichocki N."/>
            <person name="Clum A."/>
            <person name="Culley D."/>
            <person name="Crous P.W."/>
            <person name="Fauchery L."/>
            <person name="Girlanda M."/>
            <person name="Hayes R.D."/>
            <person name="Keri Z."/>
            <person name="LaButti K."/>
            <person name="Lipzen A."/>
            <person name="Lombard V."/>
            <person name="Magnuson J."/>
            <person name="Maillard F."/>
            <person name="Murat C."/>
            <person name="Nolan M."/>
            <person name="Ohm R.A."/>
            <person name="Pangilinan J."/>
            <person name="Pereira M.F."/>
            <person name="Perotto S."/>
            <person name="Peter M."/>
            <person name="Pfister S."/>
            <person name="Riley R."/>
            <person name="Sitrit Y."/>
            <person name="Stielow J.B."/>
            <person name="Szollosi G."/>
            <person name="Zifcakova L."/>
            <person name="Stursova M."/>
            <person name="Spatafora J.W."/>
            <person name="Tedersoo L."/>
            <person name="Vaario L.M."/>
            <person name="Yamada A."/>
            <person name="Yan M."/>
            <person name="Wang P."/>
            <person name="Xu J."/>
            <person name="Bruns T."/>
            <person name="Baldrian P."/>
            <person name="Vilgalys R."/>
            <person name="Dunand C."/>
            <person name="Henrissat B."/>
            <person name="Grigoriev I.V."/>
            <person name="Hibbett D."/>
            <person name="Nagy L.G."/>
            <person name="Martin F.M."/>
        </authorList>
    </citation>
    <scope>NUCLEOTIDE SEQUENCE</scope>
    <source>
        <strain evidence="1">P2</strain>
    </source>
</reference>
<dbReference type="Proteomes" id="UP000886501">
    <property type="component" value="Unassembled WGS sequence"/>
</dbReference>
<evidence type="ECO:0000313" key="2">
    <source>
        <dbReference type="Proteomes" id="UP000886501"/>
    </source>
</evidence>
<comment type="caution">
    <text evidence="1">The sequence shown here is derived from an EMBL/GenBank/DDBJ whole genome shotgun (WGS) entry which is preliminary data.</text>
</comment>
<gene>
    <name evidence="1" type="ORF">BDM02DRAFT_3188740</name>
</gene>
<name>A0ACB6ZAB2_THEGA</name>
<accession>A0ACB6ZAB2</accession>
<keyword evidence="2" id="KW-1185">Reference proteome</keyword>
<evidence type="ECO:0000313" key="1">
    <source>
        <dbReference type="EMBL" id="KAF9646528.1"/>
    </source>
</evidence>
<reference evidence="1" key="1">
    <citation type="submission" date="2019-10" db="EMBL/GenBank/DDBJ databases">
        <authorList>
            <consortium name="DOE Joint Genome Institute"/>
            <person name="Kuo A."/>
            <person name="Miyauchi S."/>
            <person name="Kiss E."/>
            <person name="Drula E."/>
            <person name="Kohler A."/>
            <person name="Sanchez-Garcia M."/>
            <person name="Andreopoulos B."/>
            <person name="Barry K.W."/>
            <person name="Bonito G."/>
            <person name="Buee M."/>
            <person name="Carver A."/>
            <person name="Chen C."/>
            <person name="Cichocki N."/>
            <person name="Clum A."/>
            <person name="Culley D."/>
            <person name="Crous P.W."/>
            <person name="Fauchery L."/>
            <person name="Girlanda M."/>
            <person name="Hayes R."/>
            <person name="Keri Z."/>
            <person name="Labutti K."/>
            <person name="Lipzen A."/>
            <person name="Lombard V."/>
            <person name="Magnuson J."/>
            <person name="Maillard F."/>
            <person name="Morin E."/>
            <person name="Murat C."/>
            <person name="Nolan M."/>
            <person name="Ohm R."/>
            <person name="Pangilinan J."/>
            <person name="Pereira M."/>
            <person name="Perotto S."/>
            <person name="Peter M."/>
            <person name="Riley R."/>
            <person name="Sitrit Y."/>
            <person name="Stielow B."/>
            <person name="Szollosi G."/>
            <person name="Zifcakova L."/>
            <person name="Stursova M."/>
            <person name="Spatafora J.W."/>
            <person name="Tedersoo L."/>
            <person name="Vaario L.-M."/>
            <person name="Yamada A."/>
            <person name="Yan M."/>
            <person name="Wang P."/>
            <person name="Xu J."/>
            <person name="Bruns T."/>
            <person name="Baldrian P."/>
            <person name="Vilgalys R."/>
            <person name="Henrissat B."/>
            <person name="Grigoriev I.V."/>
            <person name="Hibbett D."/>
            <person name="Nagy L.G."/>
            <person name="Martin F.M."/>
        </authorList>
    </citation>
    <scope>NUCLEOTIDE SEQUENCE</scope>
    <source>
        <strain evidence="1">P2</strain>
    </source>
</reference>
<dbReference type="EMBL" id="MU118055">
    <property type="protein sequence ID" value="KAF9646528.1"/>
    <property type="molecule type" value="Genomic_DNA"/>
</dbReference>
<organism evidence="1 2">
    <name type="scientific">Thelephora ganbajun</name>
    <name type="common">Ganba fungus</name>
    <dbReference type="NCBI Taxonomy" id="370292"/>
    <lineage>
        <taxon>Eukaryota</taxon>
        <taxon>Fungi</taxon>
        <taxon>Dikarya</taxon>
        <taxon>Basidiomycota</taxon>
        <taxon>Agaricomycotina</taxon>
        <taxon>Agaricomycetes</taxon>
        <taxon>Thelephorales</taxon>
        <taxon>Thelephoraceae</taxon>
        <taxon>Thelephora</taxon>
    </lineage>
</organism>
<sequence>MGPPDLRTLVTRQTDQITILTSQLEASITWNEKLNTRLSTALDTLDILHAELDAERRKNDKYLWMNLIQELQREKDEMKEVVELLIKRVERSKGNFDRWPSAKMYLPTPAGRSTGLIDSTPVPVTPPRMEALLHALALERGRCRQASGALYNAHETILTLEAQVARREAELQSRDYQHIAEVKPILPKPSLVEALHPNLPDMPLLEVVHSLSIAEECNHILEQEVHELNNRSLKDKHSLRFMSVAIQTLPPPEATAVYPPHHPPSVTPTRTGLSPSRGTTNSIEDLRVHVELLSDAINGFEKERRSTQGILESRKPTDTRSDPPPANPPSALDGSGVLPIPNSPPQCQLPPEPPSSRPPPNKSQSDFRHVLRVEHECIRLTRINERLERELSELRAFASPVSRTGSISFIRSPAHRSPALPVVSPSSFSVRSSGERDMDISSTPLYFSSTLPDEDRDHNRPDFEFPLGNTQPPAPSNSSMNVEPSGNDSMHSNSQEAGTSHIKDRPSSVPPEIDDTRPSERILEFQREPDIASEGPATKNEDLTALWELVGRLKERAI</sequence>